<proteinExistence type="predicted"/>
<organism evidence="1 2">
    <name type="scientific">Panagrolaimus sp. ES5</name>
    <dbReference type="NCBI Taxonomy" id="591445"/>
    <lineage>
        <taxon>Eukaryota</taxon>
        <taxon>Metazoa</taxon>
        <taxon>Ecdysozoa</taxon>
        <taxon>Nematoda</taxon>
        <taxon>Chromadorea</taxon>
        <taxon>Rhabditida</taxon>
        <taxon>Tylenchina</taxon>
        <taxon>Panagrolaimomorpha</taxon>
        <taxon>Panagrolaimoidea</taxon>
        <taxon>Panagrolaimidae</taxon>
        <taxon>Panagrolaimus</taxon>
    </lineage>
</organism>
<protein>
    <submittedName>
        <fullName evidence="2">Uncharacterized protein</fullName>
    </submittedName>
</protein>
<dbReference type="WBParaSite" id="ES5_v2.g21932.t1">
    <property type="protein sequence ID" value="ES5_v2.g21932.t1"/>
    <property type="gene ID" value="ES5_v2.g21932"/>
</dbReference>
<evidence type="ECO:0000313" key="2">
    <source>
        <dbReference type="WBParaSite" id="ES5_v2.g21932.t1"/>
    </source>
</evidence>
<accession>A0AC34FXE5</accession>
<sequence>MFKKDIKYHHKIATEIVKSGAFEILEHLQNHEDKHIRKFAKAFYQPIYENLAAQENDATRTFHDEF</sequence>
<name>A0AC34FXE5_9BILA</name>
<reference evidence="2" key="1">
    <citation type="submission" date="2022-11" db="UniProtKB">
        <authorList>
            <consortium name="WormBaseParasite"/>
        </authorList>
    </citation>
    <scope>IDENTIFICATION</scope>
</reference>
<evidence type="ECO:0000313" key="1">
    <source>
        <dbReference type="Proteomes" id="UP000887579"/>
    </source>
</evidence>
<dbReference type="Proteomes" id="UP000887579">
    <property type="component" value="Unplaced"/>
</dbReference>